<evidence type="ECO:0000313" key="10">
    <source>
        <dbReference type="EMBL" id="KAF2181824.1"/>
    </source>
</evidence>
<accession>A0A6A6DQI4</accession>
<comment type="cofactor">
    <cofactor evidence="1 7">
        <name>a divalent metal cation</name>
        <dbReference type="ChEBI" id="CHEBI:60240"/>
    </cofactor>
</comment>
<dbReference type="PANTHER" id="PTHR12395:SF9">
    <property type="entry name" value="DECAPPING AND EXORIBONUCLEASE PROTEIN"/>
    <property type="match status" value="1"/>
</dbReference>
<feature type="compositionally biased region" description="Pro residues" evidence="8">
    <location>
        <begin position="33"/>
        <end position="44"/>
    </location>
</feature>
<keyword evidence="7" id="KW-0547">Nucleotide-binding</keyword>
<comment type="catalytic activity">
    <reaction evidence="6">
        <text>a 5'-end NAD(+)-phospho-ribonucleoside in mRNA + H2O = a 5'-end phospho-ribonucleoside in mRNA + NAD(+) + H(+)</text>
        <dbReference type="Rhea" id="RHEA:60880"/>
        <dbReference type="Rhea" id="RHEA-COMP:15692"/>
        <dbReference type="Rhea" id="RHEA-COMP:15698"/>
        <dbReference type="ChEBI" id="CHEBI:15377"/>
        <dbReference type="ChEBI" id="CHEBI:15378"/>
        <dbReference type="ChEBI" id="CHEBI:57540"/>
        <dbReference type="ChEBI" id="CHEBI:138282"/>
        <dbReference type="ChEBI" id="CHEBI:144029"/>
    </reaction>
    <physiologicalReaction direction="left-to-right" evidence="6">
        <dbReference type="Rhea" id="RHEA:60881"/>
    </physiologicalReaction>
</comment>
<evidence type="ECO:0000259" key="9">
    <source>
        <dbReference type="Pfam" id="PF08652"/>
    </source>
</evidence>
<keyword evidence="7" id="KW-0378">Hydrolase</keyword>
<evidence type="ECO:0000256" key="5">
    <source>
        <dbReference type="ARBA" id="ARBA00046211"/>
    </source>
</evidence>
<sequence length="428" mass="48448">MAHPNPQSSDRRRSRSPTQGDNNRFRSRTPPTSSLPPKPAPQPIQFPIQPLQRFQGSSASIKRPREIASFSFDDNHSYLEDDSGIQYYCAPQIGADLCEGFERFRYFEEKEDPHLDTLLTRLVSLEKKGERVRADFVTWRGMVTKIMTSPYDKFASFEMFATLHDGTIYIEDDFPSRLADCASQSQSQHSQPPRNPHSPQNRPSQEMMTYWGYKFETLSLLPTPLIETSRDFIENRRDMVVDNHAQYVSVITTAFGPHSLILGGEVDGVWDAKSDPDTPDPPDYIELKTAEELGGDRRDVLKFERKLLKFWAQSFLLGISKVIVGFRSKHGILRAVEVYDTNKIPGMVRTGTGCWDGNTCINFTTAFLGHLKQTIKDDGVYKISLKKNGGVVEVSKIQERGTGKIISKEFLGWRKERDIAKQGTGAVG</sequence>
<feature type="region of interest" description="Disordered" evidence="8">
    <location>
        <begin position="1"/>
        <end position="45"/>
    </location>
</feature>
<dbReference type="EMBL" id="ML994651">
    <property type="protein sequence ID" value="KAF2181824.1"/>
    <property type="molecule type" value="Genomic_DNA"/>
</dbReference>
<dbReference type="GO" id="GO:0005634">
    <property type="term" value="C:nucleus"/>
    <property type="evidence" value="ECO:0007669"/>
    <property type="project" value="UniProtKB-SubCell"/>
</dbReference>
<dbReference type="GO" id="GO:0110155">
    <property type="term" value="P:NAD-cap decapping"/>
    <property type="evidence" value="ECO:0007669"/>
    <property type="project" value="TreeGrafter"/>
</dbReference>
<evidence type="ECO:0000313" key="11">
    <source>
        <dbReference type="Proteomes" id="UP000800200"/>
    </source>
</evidence>
<comment type="similarity">
    <text evidence="2 7">Belongs to the DXO/Dom3Z family.</text>
</comment>
<evidence type="ECO:0000256" key="3">
    <source>
        <dbReference type="ARBA" id="ARBA00044676"/>
    </source>
</evidence>
<keyword evidence="7" id="KW-0479">Metal-binding</keyword>
<reference evidence="10" key="1">
    <citation type="journal article" date="2020" name="Stud. Mycol.">
        <title>101 Dothideomycetes genomes: a test case for predicting lifestyles and emergence of pathogens.</title>
        <authorList>
            <person name="Haridas S."/>
            <person name="Albert R."/>
            <person name="Binder M."/>
            <person name="Bloem J."/>
            <person name="Labutti K."/>
            <person name="Salamov A."/>
            <person name="Andreopoulos B."/>
            <person name="Baker S."/>
            <person name="Barry K."/>
            <person name="Bills G."/>
            <person name="Bluhm B."/>
            <person name="Cannon C."/>
            <person name="Castanera R."/>
            <person name="Culley D."/>
            <person name="Daum C."/>
            <person name="Ezra D."/>
            <person name="Gonzalez J."/>
            <person name="Henrissat B."/>
            <person name="Kuo A."/>
            <person name="Liang C."/>
            <person name="Lipzen A."/>
            <person name="Lutzoni F."/>
            <person name="Magnuson J."/>
            <person name="Mondo S."/>
            <person name="Nolan M."/>
            <person name="Ohm R."/>
            <person name="Pangilinan J."/>
            <person name="Park H.-J."/>
            <person name="Ramirez L."/>
            <person name="Alfaro M."/>
            <person name="Sun H."/>
            <person name="Tritt A."/>
            <person name="Yoshinaga Y."/>
            <person name="Zwiers L.-H."/>
            <person name="Turgeon B."/>
            <person name="Goodwin S."/>
            <person name="Spatafora J."/>
            <person name="Crous P."/>
            <person name="Grigoriev I."/>
        </authorList>
    </citation>
    <scope>NUCLEOTIDE SEQUENCE</scope>
    <source>
        <strain evidence="10">CBS 207.26</strain>
    </source>
</reference>
<evidence type="ECO:0000256" key="8">
    <source>
        <dbReference type="SAM" id="MobiDB-lite"/>
    </source>
</evidence>
<gene>
    <name evidence="10" type="ORF">K469DRAFT_638001</name>
</gene>
<organism evidence="10 11">
    <name type="scientific">Zopfia rhizophila CBS 207.26</name>
    <dbReference type="NCBI Taxonomy" id="1314779"/>
    <lineage>
        <taxon>Eukaryota</taxon>
        <taxon>Fungi</taxon>
        <taxon>Dikarya</taxon>
        <taxon>Ascomycota</taxon>
        <taxon>Pezizomycotina</taxon>
        <taxon>Dothideomycetes</taxon>
        <taxon>Dothideomycetes incertae sedis</taxon>
        <taxon>Zopfiaceae</taxon>
        <taxon>Zopfia</taxon>
    </lineage>
</organism>
<feature type="domain" description="RAI1-like" evidence="9">
    <location>
        <begin position="62"/>
        <end position="410"/>
    </location>
</feature>
<dbReference type="GO" id="GO:0003723">
    <property type="term" value="F:RNA binding"/>
    <property type="evidence" value="ECO:0007669"/>
    <property type="project" value="UniProtKB-KW"/>
</dbReference>
<keyword evidence="11" id="KW-1185">Reference proteome</keyword>
<dbReference type="InterPro" id="IPR039039">
    <property type="entry name" value="RAI1-like_fam"/>
</dbReference>
<evidence type="ECO:0000256" key="2">
    <source>
        <dbReference type="ARBA" id="ARBA00006562"/>
    </source>
</evidence>
<dbReference type="GO" id="GO:0005829">
    <property type="term" value="C:cytosol"/>
    <property type="evidence" value="ECO:0007669"/>
    <property type="project" value="TreeGrafter"/>
</dbReference>
<proteinExistence type="inferred from homology"/>
<dbReference type="GO" id="GO:0046872">
    <property type="term" value="F:metal ion binding"/>
    <property type="evidence" value="ECO:0007669"/>
    <property type="project" value="UniProtKB-KW"/>
</dbReference>
<evidence type="ECO:0000256" key="7">
    <source>
        <dbReference type="RuleBase" id="RU367113"/>
    </source>
</evidence>
<dbReference type="Proteomes" id="UP000800200">
    <property type="component" value="Unassembled WGS sequence"/>
</dbReference>
<evidence type="ECO:0000256" key="6">
    <source>
        <dbReference type="ARBA" id="ARBA00048124"/>
    </source>
</evidence>
<keyword evidence="7" id="KW-0694">RNA-binding</keyword>
<comment type="subcellular location">
    <subcellularLocation>
        <location evidence="7">Nucleus</location>
    </subcellularLocation>
</comment>
<comment type="catalytic activity">
    <reaction evidence="4">
        <text>a 5'-end triphospho-ribonucleoside in mRNA + H2O = a 5'-end phospho-ribonucleoside in mRNA + diphosphate + H(+)</text>
        <dbReference type="Rhea" id="RHEA:78683"/>
        <dbReference type="Rhea" id="RHEA-COMP:15692"/>
        <dbReference type="Rhea" id="RHEA-COMP:17164"/>
        <dbReference type="ChEBI" id="CHEBI:15377"/>
        <dbReference type="ChEBI" id="CHEBI:15378"/>
        <dbReference type="ChEBI" id="CHEBI:33019"/>
        <dbReference type="ChEBI" id="CHEBI:138282"/>
        <dbReference type="ChEBI" id="CHEBI:167618"/>
    </reaction>
    <physiologicalReaction direction="left-to-right" evidence="4">
        <dbReference type="Rhea" id="RHEA:78684"/>
    </physiologicalReaction>
</comment>
<dbReference type="Pfam" id="PF08652">
    <property type="entry name" value="RAI1"/>
    <property type="match status" value="1"/>
</dbReference>
<keyword evidence="7" id="KW-0539">Nucleus</keyword>
<comment type="function">
    <text evidence="5">Decapping enzyme for NAD-capped RNAs: specifically hydrolyzes the nicotinamide adenine dinucleotide (NAD) cap from a subset of RNAs by removing the entire NAD moiety from the 5'-end of an NAD-capped RNA. The NAD-cap is present at the 5'-end of some RNAs and snoRNAs. In contrast to the canonical 5'-end N7 methylguanosine (m7G) cap, the NAD cap promotes mRNA decay. Also acts as a non-canonical decapping enzyme that removes the entire cap structure of m7G capped or incompletely capped RNAs. Has decapping activity toward incomplete 5'-end m7G cap mRNAs such as unmethylated 5'-end-capped RNA (cap0), while it has no activity toward 2'-O-ribose methylated m7G cap (cap1). Also possesses RNA 5'-pyrophosphohydrolase activity by hydrolyzing the 5'-end triphosphate to release pyrophosphates. Stimulates exoribonuclease activity of Rat1, allowing it to degrade RNAs with stable secondary structure more effectively.</text>
</comment>
<dbReference type="GO" id="GO:0000166">
    <property type="term" value="F:nucleotide binding"/>
    <property type="evidence" value="ECO:0007669"/>
    <property type="project" value="UniProtKB-KW"/>
</dbReference>
<dbReference type="GO" id="GO:0034353">
    <property type="term" value="F:mRNA 5'-diphosphatase activity"/>
    <property type="evidence" value="ECO:0007669"/>
    <property type="project" value="TreeGrafter"/>
</dbReference>
<protein>
    <recommendedName>
        <fullName evidence="7">Decapping nuclease</fullName>
        <ecNumber evidence="7">3.6.1.-</ecNumber>
    </recommendedName>
</protein>
<dbReference type="PANTHER" id="PTHR12395">
    <property type="entry name" value="DOM-3 RELATED"/>
    <property type="match status" value="1"/>
</dbReference>
<dbReference type="GO" id="GO:0004518">
    <property type="term" value="F:nuclease activity"/>
    <property type="evidence" value="ECO:0007669"/>
    <property type="project" value="UniProtKB-KW"/>
</dbReference>
<dbReference type="GO" id="GO:0000956">
    <property type="term" value="P:nuclear-transcribed mRNA catabolic process"/>
    <property type="evidence" value="ECO:0007669"/>
    <property type="project" value="TreeGrafter"/>
</dbReference>
<name>A0A6A6DQI4_9PEZI</name>
<dbReference type="AlphaFoldDB" id="A0A6A6DQI4"/>
<dbReference type="InterPro" id="IPR013961">
    <property type="entry name" value="RAI1"/>
</dbReference>
<comment type="catalytic activity">
    <reaction evidence="3">
        <text>a 5'-end (N(7)-methyl 5'-triphosphoguanosine)-ribonucleoside-ribonucleotide in mRNA + H2O = a (N(7)-methyl 5'-triphosphoguanosine)-nucleoside + a 5'-end phospho-ribonucleoside in mRNA + H(+)</text>
        <dbReference type="Rhea" id="RHEA:66928"/>
        <dbReference type="Rhea" id="RHEA-COMP:15692"/>
        <dbReference type="Rhea" id="RHEA-COMP:17313"/>
        <dbReference type="ChEBI" id="CHEBI:15377"/>
        <dbReference type="ChEBI" id="CHEBI:15378"/>
        <dbReference type="ChEBI" id="CHEBI:138282"/>
        <dbReference type="ChEBI" id="CHEBI:172876"/>
        <dbReference type="ChEBI" id="CHEBI:172877"/>
    </reaction>
    <physiologicalReaction direction="left-to-right" evidence="3">
        <dbReference type="Rhea" id="RHEA:66929"/>
    </physiologicalReaction>
</comment>
<dbReference type="EC" id="3.6.1.-" evidence="7"/>
<feature type="region of interest" description="Disordered" evidence="8">
    <location>
        <begin position="181"/>
        <end position="204"/>
    </location>
</feature>
<evidence type="ECO:0000256" key="4">
    <source>
        <dbReference type="ARBA" id="ARBA00044692"/>
    </source>
</evidence>
<dbReference type="OrthoDB" id="5853397at2759"/>
<evidence type="ECO:0000256" key="1">
    <source>
        <dbReference type="ARBA" id="ARBA00001968"/>
    </source>
</evidence>
<feature type="compositionally biased region" description="Low complexity" evidence="8">
    <location>
        <begin position="183"/>
        <end position="204"/>
    </location>
</feature>
<keyword evidence="7" id="KW-0540">Nuclease</keyword>